<dbReference type="EMBL" id="KQ965733">
    <property type="protein sequence ID" value="KXS21339.1"/>
    <property type="molecule type" value="Genomic_DNA"/>
</dbReference>
<dbReference type="GO" id="GO:0043328">
    <property type="term" value="P:protein transport to vacuole involved in ubiquitin-dependent protein catabolic process via the multivesicular body sorting pathway"/>
    <property type="evidence" value="ECO:0007669"/>
    <property type="project" value="EnsemblFungi"/>
</dbReference>
<dbReference type="Proteomes" id="UP000070544">
    <property type="component" value="Unassembled WGS sequence"/>
</dbReference>
<accession>A0A139AXA9</accession>
<dbReference type="GO" id="GO:0070676">
    <property type="term" value="P:intralumenal vesicle formation"/>
    <property type="evidence" value="ECO:0007669"/>
    <property type="project" value="EnsemblFungi"/>
</dbReference>
<reference evidence="2 3" key="1">
    <citation type="journal article" date="2015" name="Genome Biol. Evol.">
        <title>Phylogenomic analyses indicate that early fungi evolved digesting cell walls of algal ancestors of land plants.</title>
        <authorList>
            <person name="Chang Y."/>
            <person name="Wang S."/>
            <person name="Sekimoto S."/>
            <person name="Aerts A.L."/>
            <person name="Choi C."/>
            <person name="Clum A."/>
            <person name="LaButti K.M."/>
            <person name="Lindquist E.A."/>
            <person name="Yee Ngan C."/>
            <person name="Ohm R.A."/>
            <person name="Salamov A.A."/>
            <person name="Grigoriev I.V."/>
            <person name="Spatafora J.W."/>
            <person name="Berbee M.L."/>
        </authorList>
    </citation>
    <scope>NUCLEOTIDE SEQUENCE [LARGE SCALE GENOMIC DNA]</scope>
    <source>
        <strain evidence="2 3">JEL478</strain>
    </source>
</reference>
<dbReference type="OMA" id="KMAKMNQ"/>
<dbReference type="OrthoDB" id="10252926at2759"/>
<feature type="coiled-coil region" evidence="1">
    <location>
        <begin position="16"/>
        <end position="46"/>
    </location>
</feature>
<keyword evidence="3" id="KW-1185">Reference proteome</keyword>
<name>A0A139AXA9_GONPJ</name>
<dbReference type="AlphaFoldDB" id="A0A139AXA9"/>
<evidence type="ECO:0000256" key="1">
    <source>
        <dbReference type="SAM" id="Coils"/>
    </source>
</evidence>
<proteinExistence type="predicted"/>
<evidence type="ECO:0000313" key="2">
    <source>
        <dbReference type="EMBL" id="KXS21339.1"/>
    </source>
</evidence>
<organism evidence="2 3">
    <name type="scientific">Gonapodya prolifera (strain JEL478)</name>
    <name type="common">Monoblepharis prolifera</name>
    <dbReference type="NCBI Taxonomy" id="1344416"/>
    <lineage>
        <taxon>Eukaryota</taxon>
        <taxon>Fungi</taxon>
        <taxon>Fungi incertae sedis</taxon>
        <taxon>Chytridiomycota</taxon>
        <taxon>Chytridiomycota incertae sedis</taxon>
        <taxon>Monoblepharidomycetes</taxon>
        <taxon>Monoblepharidales</taxon>
        <taxon>Gonapodyaceae</taxon>
        <taxon>Gonapodya</taxon>
    </lineage>
</organism>
<dbReference type="Pfam" id="PF03357">
    <property type="entry name" value="Snf7"/>
    <property type="match status" value="1"/>
</dbReference>
<dbReference type="GO" id="GO:1904669">
    <property type="term" value="P:ATP export"/>
    <property type="evidence" value="ECO:0007669"/>
    <property type="project" value="EnsemblFungi"/>
</dbReference>
<dbReference type="GO" id="GO:0000815">
    <property type="term" value="C:ESCRT III complex"/>
    <property type="evidence" value="ECO:0007669"/>
    <property type="project" value="EnsemblFungi"/>
</dbReference>
<dbReference type="InterPro" id="IPR005024">
    <property type="entry name" value="Snf7_fam"/>
</dbReference>
<sequence length="232" mass="26217">MSGILETLFGRQKTPAELLRQHQRSLQRAMRELDRERAKMEASEKKIIQDIKKAAKDNQMNACKTMAKDLVRTRRYVQKFYQMRTQLQGVSLRIQTLRSNQSMSEAMRGVTKAMRMMNNQIKLPQVAQIMQEFEKESQMMDVKEEMMNEAIDGAMEDDEDEDEEERVVQEVFDEIGISLDAQLASAPTSKVGVAAAAKVKNTPQAVGAFGDGGGADDIDAALQARLDNLRRD</sequence>
<dbReference type="GO" id="GO:0045053">
    <property type="term" value="P:protein retention in Golgi apparatus"/>
    <property type="evidence" value="ECO:0007669"/>
    <property type="project" value="EnsemblFungi"/>
</dbReference>
<protein>
    <submittedName>
        <fullName evidence="2">Snf7-domain-containing protein</fullName>
    </submittedName>
</protein>
<evidence type="ECO:0000313" key="3">
    <source>
        <dbReference type="Proteomes" id="UP000070544"/>
    </source>
</evidence>
<keyword evidence="1" id="KW-0175">Coiled coil</keyword>
<dbReference type="PANTHER" id="PTHR10476">
    <property type="entry name" value="CHARGED MULTIVESICULAR BODY PROTEIN"/>
    <property type="match status" value="1"/>
</dbReference>
<gene>
    <name evidence="2" type="ORF">M427DRAFT_51568</name>
</gene>
<dbReference type="STRING" id="1344416.A0A139AXA9"/>
<dbReference type="Gene3D" id="6.10.140.1230">
    <property type="match status" value="1"/>
</dbReference>